<name>T2KIN6_FORAG</name>
<dbReference type="OrthoDB" id="1143855at2"/>
<dbReference type="RefSeq" id="WP_038528093.1">
    <property type="nucleotide sequence ID" value="NZ_HG315671.1"/>
</dbReference>
<gene>
    <name evidence="2" type="ORF">BN863_9580</name>
</gene>
<dbReference type="HOGENOM" id="CLU_139787_0_0_10"/>
<accession>T2KIN6</accession>
<dbReference type="eggNOG" id="ENOG5032S0M">
    <property type="taxonomic scope" value="Bacteria"/>
</dbReference>
<dbReference type="STRING" id="1347342.BN863_9580"/>
<dbReference type="Pfam" id="PF13648">
    <property type="entry name" value="Lipocalin_4"/>
    <property type="match status" value="1"/>
</dbReference>
<proteinExistence type="predicted"/>
<dbReference type="EMBL" id="HG315671">
    <property type="protein sequence ID" value="CDF78670.1"/>
    <property type="molecule type" value="Genomic_DNA"/>
</dbReference>
<protein>
    <recommendedName>
        <fullName evidence="1">Lipocalin-like domain-containing protein</fullName>
    </recommendedName>
</protein>
<evidence type="ECO:0000313" key="3">
    <source>
        <dbReference type="Proteomes" id="UP000016160"/>
    </source>
</evidence>
<evidence type="ECO:0000259" key="1">
    <source>
        <dbReference type="Pfam" id="PF13648"/>
    </source>
</evidence>
<keyword evidence="3" id="KW-1185">Reference proteome</keyword>
<dbReference type="PATRIC" id="fig|1347342.6.peg.968"/>
<organism evidence="2 3">
    <name type="scientific">Formosa agariphila (strain DSM 15362 / KCTC 12365 / LMG 23005 / KMM 3901 / M-2Alg 35-1)</name>
    <dbReference type="NCBI Taxonomy" id="1347342"/>
    <lineage>
        <taxon>Bacteria</taxon>
        <taxon>Pseudomonadati</taxon>
        <taxon>Bacteroidota</taxon>
        <taxon>Flavobacteriia</taxon>
        <taxon>Flavobacteriales</taxon>
        <taxon>Flavobacteriaceae</taxon>
        <taxon>Formosa</taxon>
    </lineage>
</organism>
<dbReference type="Proteomes" id="UP000016160">
    <property type="component" value="Chromosome"/>
</dbReference>
<dbReference type="InterPro" id="IPR024311">
    <property type="entry name" value="Lipocalin-like"/>
</dbReference>
<feature type="domain" description="Lipocalin-like" evidence="1">
    <location>
        <begin position="27"/>
        <end position="118"/>
    </location>
</feature>
<dbReference type="AlphaFoldDB" id="T2KIN6"/>
<dbReference type="PROSITE" id="PS51257">
    <property type="entry name" value="PROKAR_LIPOPROTEIN"/>
    <property type="match status" value="1"/>
</dbReference>
<evidence type="ECO:0000313" key="2">
    <source>
        <dbReference type="EMBL" id="CDF78670.1"/>
    </source>
</evidence>
<reference evidence="2 3" key="1">
    <citation type="journal article" date="2013" name="Appl. Environ. Microbiol.">
        <title>The genome of the alga-associated marine flavobacterium Formosa agariphila KMM 3901T reveals a broad potential for degradation of algal polysaccharides.</title>
        <authorList>
            <person name="Mann A.J."/>
            <person name="Hahnke R.L."/>
            <person name="Huang S."/>
            <person name="Werner J."/>
            <person name="Xing P."/>
            <person name="Barbeyron T."/>
            <person name="Huettel B."/>
            <person name="Stueber K."/>
            <person name="Reinhardt R."/>
            <person name="Harder J."/>
            <person name="Gloeckner F.O."/>
            <person name="Amann R.I."/>
            <person name="Teeling H."/>
        </authorList>
    </citation>
    <scope>NUCLEOTIDE SEQUENCE [LARGE SCALE GENOMIC DNA]</scope>
    <source>
        <strain evidence="3">DSM 15362 / KCTC 12365 / LMG 23005 / KMM 3901</strain>
    </source>
</reference>
<sequence>MKHLILILSVIFLSSCSSSPEINISNLNGYWEIEEVIQSDGTSHIYKINETIDFITLNDSLSGYRQKMKTDADNNYTPVTTKEALKVITENDSLKIKYHTPFSEWKETIIELNKDRLKVVNQHQNVYIYKRYIPLNL</sequence>